<dbReference type="AlphaFoldDB" id="C5BBW7"/>
<accession>C5BBW7</accession>
<gene>
    <name evidence="1" type="ordered locus">NT01EI_3437</name>
</gene>
<dbReference type="KEGG" id="eic:NT01EI_3437"/>
<evidence type="ECO:0000313" key="1">
    <source>
        <dbReference type="EMBL" id="ACR70574.1"/>
    </source>
</evidence>
<protein>
    <submittedName>
        <fullName evidence="1">Uncharacterized protein</fullName>
    </submittedName>
</protein>
<reference evidence="1 2" key="2">
    <citation type="journal article" date="2012" name="J. Bacteriol.">
        <title>Genome Sequence of Edwardsiella ictaluri 93-146, a Strain Associated with a Natural Channel Catfish Outbreak of Enteric Septicemia of Catfish.</title>
        <authorList>
            <person name="Williams M.L."/>
            <person name="Gillaspy A.F."/>
            <person name="Dyer D.W."/>
            <person name="Thune R.L."/>
            <person name="Waldbieser G.C."/>
            <person name="Schuster S.C."/>
            <person name="Gipson J."/>
            <person name="Zaitshik J."/>
            <person name="Landry C."/>
            <person name="Banes M.M."/>
            <person name="Lawrence M.L."/>
        </authorList>
    </citation>
    <scope>NUCLEOTIDE SEQUENCE [LARGE SCALE GENOMIC DNA]</scope>
    <source>
        <strain evidence="1 2">93-146</strain>
    </source>
</reference>
<sequence length="37" mass="4497">MLMVLDAFAELWDEKYLQISTSWRIDREDLNALFSYL</sequence>
<reference evidence="2" key="1">
    <citation type="submission" date="2009-03" db="EMBL/GenBank/DDBJ databases">
        <title>Complete genome sequence of Edwardsiella ictaluri 93-146.</title>
        <authorList>
            <person name="Williams M.L."/>
            <person name="Gillaspy A.F."/>
            <person name="Dyer D.W."/>
            <person name="Thune R.L."/>
            <person name="Waldbieser G.C."/>
            <person name="Schuster S.C."/>
            <person name="Gipson J."/>
            <person name="Zaitshik J."/>
            <person name="Landry C."/>
            <person name="Lawrence M.L."/>
        </authorList>
    </citation>
    <scope>NUCLEOTIDE SEQUENCE [LARGE SCALE GENOMIC DNA]</scope>
    <source>
        <strain evidence="2">93-146</strain>
    </source>
</reference>
<organism evidence="1 2">
    <name type="scientific">Edwardsiella ictaluri (strain 93-146)</name>
    <dbReference type="NCBI Taxonomy" id="634503"/>
    <lineage>
        <taxon>Bacteria</taxon>
        <taxon>Pseudomonadati</taxon>
        <taxon>Pseudomonadota</taxon>
        <taxon>Gammaproteobacteria</taxon>
        <taxon>Enterobacterales</taxon>
        <taxon>Hafniaceae</taxon>
        <taxon>Edwardsiella</taxon>
    </lineage>
</organism>
<proteinExistence type="predicted"/>
<evidence type="ECO:0000313" key="2">
    <source>
        <dbReference type="Proteomes" id="UP000001485"/>
    </source>
</evidence>
<name>C5BBW7_EDWI9</name>
<dbReference type="HOGENOM" id="CLU_3343069_0_0_6"/>
<dbReference type="EMBL" id="CP001600">
    <property type="protein sequence ID" value="ACR70574.1"/>
    <property type="molecule type" value="Genomic_DNA"/>
</dbReference>
<dbReference type="Proteomes" id="UP000001485">
    <property type="component" value="Chromosome"/>
</dbReference>